<protein>
    <submittedName>
        <fullName evidence="1">ABC-2 family transporter protein</fullName>
    </submittedName>
</protein>
<evidence type="ECO:0000313" key="1">
    <source>
        <dbReference type="EMBL" id="VFA99392.1"/>
    </source>
</evidence>
<dbReference type="AlphaFoldDB" id="A0A2L2JRJ1"/>
<dbReference type="RefSeq" id="WP_104897974.1">
    <property type="nucleotide sequence ID" value="NZ_CP026746.1"/>
</dbReference>
<dbReference type="EMBL" id="LR215973">
    <property type="protein sequence ID" value="VFA99392.1"/>
    <property type="molecule type" value="Genomic_DNA"/>
</dbReference>
<gene>
    <name evidence="1" type="ORF">NCTC10797_03175</name>
</gene>
<name>A0A2L2JRJ1_9NOCA</name>
<proteinExistence type="predicted"/>
<reference evidence="1 2" key="1">
    <citation type="submission" date="2019-02" db="EMBL/GenBank/DDBJ databases">
        <authorList>
            <consortium name="Pathogen Informatics"/>
        </authorList>
    </citation>
    <scope>NUCLEOTIDE SEQUENCE [LARGE SCALE GENOMIC DNA]</scope>
    <source>
        <strain evidence="1 2">3012STDY6756504</strain>
    </source>
</reference>
<sequence>MIDVLPADLLPAINSELRKTATLRWPRLLTALVVAIAVVTSSVTAILSGPADPEGEPATGAATIGLYLALLAVVLAVGGYGAAAAGSEFRHDTMAITAMFTPDRDRLVGAKLLVTAAFALGAAVLVELVALGCLFAFGNGKFEITAQLFAVLGGGLVAAVCWSLIGTGLGLWLRSPGTGVALMLGWLLVIEPLIWLVSTGLGIAGVATLLPGSSTVSTLMVGSFAGADLLAPTPAAIVVLLLWTIGIGGLGWWSVRSRDL</sequence>
<accession>A0A2L2JRJ1</accession>
<dbReference type="Proteomes" id="UP000290439">
    <property type="component" value="Chromosome"/>
</dbReference>
<organism evidence="1 2">
    <name type="scientific">Nocardia cyriacigeorgica</name>
    <dbReference type="NCBI Taxonomy" id="135487"/>
    <lineage>
        <taxon>Bacteria</taxon>
        <taxon>Bacillati</taxon>
        <taxon>Actinomycetota</taxon>
        <taxon>Actinomycetes</taxon>
        <taxon>Mycobacteriales</taxon>
        <taxon>Nocardiaceae</taxon>
        <taxon>Nocardia</taxon>
    </lineage>
</organism>
<dbReference type="GeneID" id="57069619"/>
<evidence type="ECO:0000313" key="2">
    <source>
        <dbReference type="Proteomes" id="UP000290439"/>
    </source>
</evidence>